<feature type="DNA-binding region" description="Homeobox" evidence="11">
    <location>
        <begin position="667"/>
        <end position="726"/>
    </location>
</feature>
<dbReference type="GO" id="GO:0005634">
    <property type="term" value="C:nucleus"/>
    <property type="evidence" value="ECO:0000318"/>
    <property type="project" value="GO_Central"/>
</dbReference>
<sequence length="827" mass="89982">MGNKNDTNAKEKQGVELSENDLGSLNQLDKPVQMDNVVSDGIFSKGVDVSLGVEHELENQGGGAHESVKIEQSGFKGKADSEAEPDNVKVEQNAESKETAIGSSPMEGVQISLVEQVENLNGDMLKNSGKIEKNEGDACNTEVVPIAQPTPPPDKTGEKGLVVVFAVPAPDGSEPPKRGRTPKAAVTSMKKTPQLVSGASNRVLRTKSEENSEDPEPSVNLETTKGSTGRRGRKKGKEKDGKIDDEFLKMRKHLRYLLHRIHYEQNLLDAYSSEGWRGQSIEKLRPEKELQRAKADINRSKLKIRDLFQRLHSMSAEGKFPETLYDSEGLIDSEDIFCAKCGAKDLTTGNDIILCDGICERGFHQYCLNPPLLTEQIPPGDEGWLCPSCDCKHDCVDLLNDSQGTRLAIEDSWEKVFPEAVAATSGKELDDVMGLPSDDSEDNEYNPDGTDDDANVEGNESSSSESDSDKSDPSDASYVSEDLGATPGTDQNLGLPSDDSEDDDFDPDAANVNEEGDELEKSSSDFTSASENLAEAIGDDGTSDIDVPRLPSEPEQDFGDSPAITSKRCLKRLDYKKLYDETYENADLDASDDDDEEWTDMVGTRKRKGTAEKTVSVSTSLGASASADSDCSSGAPRRRSRPKANPRVANGTPARLQKKGSGGSSKRRPPYNRLGEAVTQRLYESFKENQYPDRQTKEKLANELGLTAHRVDKWFGNARWSFNHRPSRAEASMSRSASQSSTPQHVACNGGGSALAGTDAAVPESGSADTRMERTPRKSGKKNTEGDQSMLETSKTENSKEGIQTDLFKTPEASQGKMSRKRRKSGA</sequence>
<feature type="compositionally biased region" description="Low complexity" evidence="14">
    <location>
        <begin position="618"/>
        <end position="635"/>
    </location>
</feature>
<dbReference type="CDD" id="cd00086">
    <property type="entry name" value="homeodomain"/>
    <property type="match status" value="1"/>
</dbReference>
<feature type="region of interest" description="Disordered" evidence="14">
    <location>
        <begin position="583"/>
        <end position="675"/>
    </location>
</feature>
<dbReference type="PROSITE" id="PS50071">
    <property type="entry name" value="HOMEOBOX_2"/>
    <property type="match status" value="1"/>
</dbReference>
<dbReference type="CDD" id="cd15504">
    <property type="entry name" value="PHD_PRHA_like"/>
    <property type="match status" value="1"/>
</dbReference>
<protein>
    <submittedName>
        <fullName evidence="18 19">Homeobox protein HAT3.1</fullName>
    </submittedName>
</protein>
<dbReference type="GeneID" id="110797299"/>
<dbReference type="SMART" id="SM00389">
    <property type="entry name" value="HOX"/>
    <property type="match status" value="1"/>
</dbReference>
<evidence type="ECO:0000313" key="17">
    <source>
        <dbReference type="Proteomes" id="UP000813463"/>
    </source>
</evidence>
<feature type="compositionally biased region" description="Basic and acidic residues" evidence="14">
    <location>
        <begin position="77"/>
        <end position="98"/>
    </location>
</feature>
<keyword evidence="9" id="KW-0804">Transcription</keyword>
<dbReference type="InterPro" id="IPR009057">
    <property type="entry name" value="Homeodomain-like_sf"/>
</dbReference>
<feature type="domain" description="PHD-type" evidence="15">
    <location>
        <begin position="335"/>
        <end position="392"/>
    </location>
</feature>
<keyword evidence="3" id="KW-0479">Metal-binding</keyword>
<dbReference type="RefSeq" id="XP_021858089.2">
    <property type="nucleotide sequence ID" value="XM_022002397.2"/>
</dbReference>
<feature type="region of interest" description="Disordered" evidence="14">
    <location>
        <begin position="1"/>
        <end position="30"/>
    </location>
</feature>
<feature type="domain" description="Homeobox" evidence="16">
    <location>
        <begin position="665"/>
        <end position="725"/>
    </location>
</feature>
<evidence type="ECO:0000256" key="12">
    <source>
        <dbReference type="PROSITE-ProRule" id="PRU00146"/>
    </source>
</evidence>
<reference evidence="18 19" key="2">
    <citation type="submission" date="2025-05" db="UniProtKB">
        <authorList>
            <consortium name="RefSeq"/>
        </authorList>
    </citation>
    <scope>IDENTIFICATION</scope>
    <source>
        <tissue evidence="18 19">Leaf</tissue>
    </source>
</reference>
<dbReference type="Proteomes" id="UP000813463">
    <property type="component" value="Chromosome 5"/>
</dbReference>
<dbReference type="AlphaFoldDB" id="A0A9R0IYW5"/>
<evidence type="ECO:0000256" key="4">
    <source>
        <dbReference type="ARBA" id="ARBA00022771"/>
    </source>
</evidence>
<evidence type="ECO:0000256" key="5">
    <source>
        <dbReference type="ARBA" id="ARBA00022833"/>
    </source>
</evidence>
<feature type="compositionally biased region" description="Low complexity" evidence="14">
    <location>
        <begin position="729"/>
        <end position="741"/>
    </location>
</feature>
<gene>
    <name evidence="18 19" type="primary">LOC110797299</name>
</gene>
<reference evidence="17" key="1">
    <citation type="journal article" date="2021" name="Nat. Commun.">
        <title>Genomic analyses provide insights into spinach domestication and the genetic basis of agronomic traits.</title>
        <authorList>
            <person name="Cai X."/>
            <person name="Sun X."/>
            <person name="Xu C."/>
            <person name="Sun H."/>
            <person name="Wang X."/>
            <person name="Ge C."/>
            <person name="Zhang Z."/>
            <person name="Wang Q."/>
            <person name="Fei Z."/>
            <person name="Jiao C."/>
            <person name="Wang Q."/>
        </authorList>
    </citation>
    <scope>NUCLEOTIDE SEQUENCE [LARGE SCALE GENOMIC DNA]</scope>
    <source>
        <strain evidence="17">cv. Varoflay</strain>
    </source>
</reference>
<dbReference type="Pfam" id="PF00046">
    <property type="entry name" value="Homeodomain"/>
    <property type="match status" value="1"/>
</dbReference>
<feature type="region of interest" description="Disordered" evidence="14">
    <location>
        <begin position="427"/>
        <end position="566"/>
    </location>
</feature>
<feature type="compositionally biased region" description="Polar residues" evidence="14">
    <location>
        <begin position="189"/>
        <end position="200"/>
    </location>
</feature>
<feature type="compositionally biased region" description="Acidic residues" evidence="14">
    <location>
        <begin position="498"/>
        <end position="507"/>
    </location>
</feature>
<dbReference type="RefSeq" id="XP_021858090.2">
    <property type="nucleotide sequence ID" value="XM_022002398.2"/>
</dbReference>
<proteinExistence type="inferred from homology"/>
<dbReference type="PROSITE" id="PS01359">
    <property type="entry name" value="ZF_PHD_1"/>
    <property type="match status" value="1"/>
</dbReference>
<dbReference type="InterPro" id="IPR019787">
    <property type="entry name" value="Znf_PHD-finger"/>
</dbReference>
<evidence type="ECO:0000256" key="1">
    <source>
        <dbReference type="ARBA" id="ARBA00004123"/>
    </source>
</evidence>
<organism evidence="17 18">
    <name type="scientific">Spinacia oleracea</name>
    <name type="common">Spinach</name>
    <dbReference type="NCBI Taxonomy" id="3562"/>
    <lineage>
        <taxon>Eukaryota</taxon>
        <taxon>Viridiplantae</taxon>
        <taxon>Streptophyta</taxon>
        <taxon>Embryophyta</taxon>
        <taxon>Tracheophyta</taxon>
        <taxon>Spermatophyta</taxon>
        <taxon>Magnoliopsida</taxon>
        <taxon>eudicotyledons</taxon>
        <taxon>Gunneridae</taxon>
        <taxon>Pentapetalae</taxon>
        <taxon>Caryophyllales</taxon>
        <taxon>Chenopodiaceae</taxon>
        <taxon>Chenopodioideae</taxon>
        <taxon>Anserineae</taxon>
        <taxon>Spinacia</taxon>
    </lineage>
</organism>
<keyword evidence="7 11" id="KW-0238">DNA-binding</keyword>
<evidence type="ECO:0000256" key="13">
    <source>
        <dbReference type="RuleBase" id="RU000682"/>
    </source>
</evidence>
<evidence type="ECO:0000259" key="15">
    <source>
        <dbReference type="PROSITE" id="PS50016"/>
    </source>
</evidence>
<dbReference type="Gene3D" id="3.30.40.10">
    <property type="entry name" value="Zinc/RING finger domain, C3HC4 (zinc finger)"/>
    <property type="match status" value="1"/>
</dbReference>
<feature type="region of interest" description="Disordered" evidence="14">
    <location>
        <begin position="57"/>
        <end position="107"/>
    </location>
</feature>
<keyword evidence="4 12" id="KW-0863">Zinc-finger</keyword>
<dbReference type="GO" id="GO:0045814">
    <property type="term" value="P:negative regulation of gene expression, epigenetic"/>
    <property type="evidence" value="ECO:0000318"/>
    <property type="project" value="GO_Central"/>
</dbReference>
<dbReference type="PROSITE" id="PS50016">
    <property type="entry name" value="ZF_PHD_2"/>
    <property type="match status" value="1"/>
</dbReference>
<comment type="subcellular location">
    <subcellularLocation>
        <location evidence="1 11 13">Nucleus</location>
    </subcellularLocation>
</comment>
<dbReference type="SUPFAM" id="SSF57903">
    <property type="entry name" value="FYVE/PHD zinc finger"/>
    <property type="match status" value="1"/>
</dbReference>
<dbReference type="Pfam" id="PF00628">
    <property type="entry name" value="PHD"/>
    <property type="match status" value="1"/>
</dbReference>
<name>A0A9R0IYW5_SPIOL</name>
<keyword evidence="10 11" id="KW-0539">Nucleus</keyword>
<evidence type="ECO:0000259" key="16">
    <source>
        <dbReference type="PROSITE" id="PS50071"/>
    </source>
</evidence>
<dbReference type="SMART" id="SM00249">
    <property type="entry name" value="PHD"/>
    <property type="match status" value="1"/>
</dbReference>
<evidence type="ECO:0000256" key="6">
    <source>
        <dbReference type="ARBA" id="ARBA00023015"/>
    </source>
</evidence>
<dbReference type="InterPro" id="IPR013083">
    <property type="entry name" value="Znf_RING/FYVE/PHD"/>
</dbReference>
<evidence type="ECO:0000256" key="3">
    <source>
        <dbReference type="ARBA" id="ARBA00022723"/>
    </source>
</evidence>
<dbReference type="PANTHER" id="PTHR12628:SF13">
    <property type="entry name" value="HOMEOBOX PROTEIN HAT3.1"/>
    <property type="match status" value="1"/>
</dbReference>
<dbReference type="SUPFAM" id="SSF46689">
    <property type="entry name" value="Homeodomain-like"/>
    <property type="match status" value="1"/>
</dbReference>
<feature type="compositionally biased region" description="Acidic residues" evidence="14">
    <location>
        <begin position="583"/>
        <end position="599"/>
    </location>
</feature>
<dbReference type="KEGG" id="soe:110797299"/>
<dbReference type="GO" id="GO:0008270">
    <property type="term" value="F:zinc ion binding"/>
    <property type="evidence" value="ECO:0007669"/>
    <property type="project" value="UniProtKB-KW"/>
</dbReference>
<accession>A0A9R0IYW5</accession>
<keyword evidence="17" id="KW-1185">Reference proteome</keyword>
<evidence type="ECO:0000256" key="11">
    <source>
        <dbReference type="PROSITE-ProRule" id="PRU00108"/>
    </source>
</evidence>
<dbReference type="InterPro" id="IPR045876">
    <property type="entry name" value="PRHA-like_PHD-finger"/>
</dbReference>
<dbReference type="Gene3D" id="1.10.10.60">
    <property type="entry name" value="Homeodomain-like"/>
    <property type="match status" value="1"/>
</dbReference>
<feature type="region of interest" description="Disordered" evidence="14">
    <location>
        <begin position="168"/>
        <end position="239"/>
    </location>
</feature>
<dbReference type="GO" id="GO:0003682">
    <property type="term" value="F:chromatin binding"/>
    <property type="evidence" value="ECO:0000318"/>
    <property type="project" value="GO_Central"/>
</dbReference>
<evidence type="ECO:0000313" key="19">
    <source>
        <dbReference type="RefSeq" id="XP_021858090.2"/>
    </source>
</evidence>
<dbReference type="InterPro" id="IPR011011">
    <property type="entry name" value="Znf_FYVE_PHD"/>
</dbReference>
<comment type="similarity">
    <text evidence="2">Belongs to the PHD-associated homeobox family.</text>
</comment>
<dbReference type="InterPro" id="IPR001965">
    <property type="entry name" value="Znf_PHD"/>
</dbReference>
<dbReference type="InterPro" id="IPR019786">
    <property type="entry name" value="Zinc_finger_PHD-type_CS"/>
</dbReference>
<evidence type="ECO:0000256" key="7">
    <source>
        <dbReference type="ARBA" id="ARBA00023125"/>
    </source>
</evidence>
<feature type="region of interest" description="Disordered" evidence="14">
    <location>
        <begin position="726"/>
        <end position="827"/>
    </location>
</feature>
<keyword evidence="5" id="KW-0862">Zinc</keyword>
<evidence type="ECO:0000256" key="14">
    <source>
        <dbReference type="SAM" id="MobiDB-lite"/>
    </source>
</evidence>
<evidence type="ECO:0000256" key="9">
    <source>
        <dbReference type="ARBA" id="ARBA00023163"/>
    </source>
</evidence>
<keyword evidence="8 11" id="KW-0371">Homeobox</keyword>
<evidence type="ECO:0000313" key="18">
    <source>
        <dbReference type="RefSeq" id="XP_021858089.2"/>
    </source>
</evidence>
<dbReference type="PANTHER" id="PTHR12628">
    <property type="entry name" value="POLYCOMB-LIKE TRANSCRIPTION FACTOR"/>
    <property type="match status" value="1"/>
</dbReference>
<dbReference type="GO" id="GO:0003677">
    <property type="term" value="F:DNA binding"/>
    <property type="evidence" value="ECO:0000318"/>
    <property type="project" value="GO_Central"/>
</dbReference>
<dbReference type="InterPro" id="IPR001356">
    <property type="entry name" value="HD"/>
</dbReference>
<evidence type="ECO:0000256" key="2">
    <source>
        <dbReference type="ARBA" id="ARBA00007427"/>
    </source>
</evidence>
<feature type="compositionally biased region" description="Basic residues" evidence="14">
    <location>
        <begin position="818"/>
        <end position="827"/>
    </location>
</feature>
<evidence type="ECO:0000256" key="8">
    <source>
        <dbReference type="ARBA" id="ARBA00023155"/>
    </source>
</evidence>
<feature type="compositionally biased region" description="Acidic residues" evidence="14">
    <location>
        <begin position="438"/>
        <end position="455"/>
    </location>
</feature>
<keyword evidence="6" id="KW-0805">Transcription regulation</keyword>
<evidence type="ECO:0000256" key="10">
    <source>
        <dbReference type="ARBA" id="ARBA00023242"/>
    </source>
</evidence>